<evidence type="ECO:0000313" key="3">
    <source>
        <dbReference type="EMBL" id="KAH7309782.1"/>
    </source>
</evidence>
<name>A0A8K0WNT1_9HYPO</name>
<keyword evidence="1" id="KW-0812">Transmembrane</keyword>
<sequence>MMLLIVLVAIFWYMKGRPLSQWPTIISLNATVAILTTGCSATLMFGVSEFVGQLKWLHFKNSPHELRHFERFDEASRGPLGSLKFLFKVKWNLATLGALLTVTRLAFAPLAQQVVSFEQRLVMTPDDYVTFGYSHSYYKEIQLGLFNHDVGSTPQDPEMQAAIVQGLYNISTTATFDCPGACAWTGTWVTLGFASECSNVTQQTLSTEICRNETAAGYHKTCTMVTPSGVGITVRRQFTDWLTNYYMNATASLHEYGFNAALERLPEIFRFAVYRSTGDHNFEPTNVNITQCSISLAAYRYTNARANGSTFSFDQTEEISLHGGAWSSIDSTFRFAGSEAEDMPGLEMGHFDLLALGNFLTSRTIVNEWVDGNFPNDGFGLSAALSGDVDLDGRFERMAASMTDYIRMGPNHQTATGERLDSETYVAIRWVFLIGPFVIEGGGMVFVVASIIVNRRSTQVPLWKSSALAVLACQHDKASGVMYSEERDMKEATEAAGKTFARLT</sequence>
<keyword evidence="1" id="KW-1133">Transmembrane helix</keyword>
<dbReference type="PANTHER" id="PTHR35394:SF5">
    <property type="entry name" value="DUF3176 DOMAIN-CONTAINING PROTEIN"/>
    <property type="match status" value="1"/>
</dbReference>
<feature type="transmembrane region" description="Helical" evidence="1">
    <location>
        <begin position="430"/>
        <end position="453"/>
    </location>
</feature>
<keyword evidence="2" id="KW-0732">Signal</keyword>
<protein>
    <submittedName>
        <fullName evidence="3">Uncharacterized protein</fullName>
    </submittedName>
</protein>
<dbReference type="InterPro" id="IPR021514">
    <property type="entry name" value="DUF3176"/>
</dbReference>
<organism evidence="3 4">
    <name type="scientific">Stachybotrys elegans</name>
    <dbReference type="NCBI Taxonomy" id="80388"/>
    <lineage>
        <taxon>Eukaryota</taxon>
        <taxon>Fungi</taxon>
        <taxon>Dikarya</taxon>
        <taxon>Ascomycota</taxon>
        <taxon>Pezizomycotina</taxon>
        <taxon>Sordariomycetes</taxon>
        <taxon>Hypocreomycetidae</taxon>
        <taxon>Hypocreales</taxon>
        <taxon>Stachybotryaceae</taxon>
        <taxon>Stachybotrys</taxon>
    </lineage>
</organism>
<dbReference type="EMBL" id="JAGPNK010000013">
    <property type="protein sequence ID" value="KAH7309782.1"/>
    <property type="molecule type" value="Genomic_DNA"/>
</dbReference>
<proteinExistence type="predicted"/>
<feature type="chain" id="PRO_5035419381" evidence="2">
    <location>
        <begin position="17"/>
        <end position="504"/>
    </location>
</feature>
<evidence type="ECO:0000256" key="2">
    <source>
        <dbReference type="SAM" id="SignalP"/>
    </source>
</evidence>
<dbReference type="Pfam" id="PF11374">
    <property type="entry name" value="DUF3176"/>
    <property type="match status" value="1"/>
</dbReference>
<dbReference type="Proteomes" id="UP000813444">
    <property type="component" value="Unassembled WGS sequence"/>
</dbReference>
<comment type="caution">
    <text evidence="3">The sequence shown here is derived from an EMBL/GenBank/DDBJ whole genome shotgun (WGS) entry which is preliminary data.</text>
</comment>
<reference evidence="3" key="1">
    <citation type="journal article" date="2021" name="Nat. Commun.">
        <title>Genetic determinants of endophytism in the Arabidopsis root mycobiome.</title>
        <authorList>
            <person name="Mesny F."/>
            <person name="Miyauchi S."/>
            <person name="Thiergart T."/>
            <person name="Pickel B."/>
            <person name="Atanasova L."/>
            <person name="Karlsson M."/>
            <person name="Huettel B."/>
            <person name="Barry K.W."/>
            <person name="Haridas S."/>
            <person name="Chen C."/>
            <person name="Bauer D."/>
            <person name="Andreopoulos W."/>
            <person name="Pangilinan J."/>
            <person name="LaButti K."/>
            <person name="Riley R."/>
            <person name="Lipzen A."/>
            <person name="Clum A."/>
            <person name="Drula E."/>
            <person name="Henrissat B."/>
            <person name="Kohler A."/>
            <person name="Grigoriev I.V."/>
            <person name="Martin F.M."/>
            <person name="Hacquard S."/>
        </authorList>
    </citation>
    <scope>NUCLEOTIDE SEQUENCE</scope>
    <source>
        <strain evidence="3">MPI-CAGE-CH-0235</strain>
    </source>
</reference>
<feature type="signal peptide" evidence="2">
    <location>
        <begin position="1"/>
        <end position="16"/>
    </location>
</feature>
<evidence type="ECO:0000313" key="4">
    <source>
        <dbReference type="Proteomes" id="UP000813444"/>
    </source>
</evidence>
<keyword evidence="1" id="KW-0472">Membrane</keyword>
<evidence type="ECO:0000256" key="1">
    <source>
        <dbReference type="SAM" id="Phobius"/>
    </source>
</evidence>
<accession>A0A8K0WNT1</accession>
<dbReference type="AlphaFoldDB" id="A0A8K0WNT1"/>
<keyword evidence="4" id="KW-1185">Reference proteome</keyword>
<dbReference type="PANTHER" id="PTHR35394">
    <property type="entry name" value="DUF3176 DOMAIN-CONTAINING PROTEIN"/>
    <property type="match status" value="1"/>
</dbReference>
<gene>
    <name evidence="3" type="ORF">B0I35DRAFT_379378</name>
</gene>
<dbReference type="OrthoDB" id="5376804at2759"/>